<protein>
    <recommendedName>
        <fullName evidence="4">PTS EIIC type-3 domain-containing protein</fullName>
    </recommendedName>
</protein>
<accession>A0A3Q8CDT5</accession>
<proteinExistence type="predicted"/>
<evidence type="ECO:0008006" key="4">
    <source>
        <dbReference type="Google" id="ProtNLM"/>
    </source>
</evidence>
<dbReference type="GO" id="GO:0005886">
    <property type="term" value="C:plasma membrane"/>
    <property type="evidence" value="ECO:0007669"/>
    <property type="project" value="TreeGrafter"/>
</dbReference>
<organism evidence="2 3">
    <name type="scientific">Liquorilactobacillus hordei</name>
    <dbReference type="NCBI Taxonomy" id="468911"/>
    <lineage>
        <taxon>Bacteria</taxon>
        <taxon>Bacillati</taxon>
        <taxon>Bacillota</taxon>
        <taxon>Bacilli</taxon>
        <taxon>Lactobacillales</taxon>
        <taxon>Lactobacillaceae</taxon>
        <taxon>Liquorilactobacillus</taxon>
    </lineage>
</organism>
<reference evidence="2 3" key="1">
    <citation type="submission" date="2016-11" db="EMBL/GenBank/DDBJ databases">
        <title>Interaction between Lactobacillus species and yeast in water kefir.</title>
        <authorList>
            <person name="Behr J."/>
            <person name="Xu D."/>
            <person name="Vogel R.F."/>
        </authorList>
    </citation>
    <scope>NUCLEOTIDE SEQUENCE [LARGE SCALE GENOMIC DNA]</scope>
    <source>
        <strain evidence="2 3">TMW 1.1822</strain>
        <plasmid evidence="3">pl11822-2</plasmid>
    </source>
</reference>
<evidence type="ECO:0000313" key="2">
    <source>
        <dbReference type="EMBL" id="AUJ31026.1"/>
    </source>
</evidence>
<dbReference type="GO" id="GO:1901264">
    <property type="term" value="P:carbohydrate derivative transport"/>
    <property type="evidence" value="ECO:0007669"/>
    <property type="project" value="TreeGrafter"/>
</dbReference>
<keyword evidence="1" id="KW-0472">Membrane</keyword>
<dbReference type="PANTHER" id="PTHR33989:SF11">
    <property type="entry name" value="LICHENAN PERMEASE IIC COMPONENT"/>
    <property type="match status" value="1"/>
</dbReference>
<geneLocation type="plasmid" evidence="3">
    <name>pl11822-2</name>
</geneLocation>
<evidence type="ECO:0000313" key="3">
    <source>
        <dbReference type="Proteomes" id="UP000314960"/>
    </source>
</evidence>
<dbReference type="EMBL" id="CP018178">
    <property type="protein sequence ID" value="AUJ31026.1"/>
    <property type="molecule type" value="Genomic_DNA"/>
</dbReference>
<feature type="transmembrane region" description="Helical" evidence="1">
    <location>
        <begin position="37"/>
        <end position="58"/>
    </location>
</feature>
<keyword evidence="1" id="KW-1133">Transmembrane helix</keyword>
<dbReference type="AlphaFoldDB" id="A0A3Q8CDT5"/>
<gene>
    <name evidence="2" type="ORF">BSQ49_12345</name>
</gene>
<evidence type="ECO:0000256" key="1">
    <source>
        <dbReference type="SAM" id="Phobius"/>
    </source>
</evidence>
<dbReference type="KEGG" id="lhw:BSQ49_12345"/>
<keyword evidence="2" id="KW-0614">Plasmid</keyword>
<dbReference type="PANTHER" id="PTHR33989">
    <property type="match status" value="1"/>
</dbReference>
<dbReference type="Proteomes" id="UP000314960">
    <property type="component" value="Plasmid pL11822-2"/>
</dbReference>
<name>A0A3Q8CDT5_9LACO</name>
<dbReference type="RefSeq" id="WP_141055984.1">
    <property type="nucleotide sequence ID" value="NZ_CP018178.1"/>
</dbReference>
<sequence length="91" mass="9906">MSKSDSRTFTNFVEEKIIPVAAKLGANRGLVAIRDGITLAMPLIIVGSVFLIISSFPITAWTNWLTKTGLTTLLSHGSNLSFGRQSYPTYT</sequence>
<keyword evidence="1" id="KW-0812">Transmembrane</keyword>
<dbReference type="InterPro" id="IPR051088">
    <property type="entry name" value="PTS_Sugar-EIIC/EIIB"/>
</dbReference>